<dbReference type="SUPFAM" id="SSF52540">
    <property type="entry name" value="P-loop containing nucleoside triphosphate hydrolases"/>
    <property type="match status" value="1"/>
</dbReference>
<name>A0A0H5NSV8_NOCFR</name>
<evidence type="ECO:0000313" key="2">
    <source>
        <dbReference type="Proteomes" id="UP000057820"/>
    </source>
</evidence>
<dbReference type="KEGG" id="nfr:ERS450000_02760"/>
<dbReference type="AlphaFoldDB" id="A0A0H5NSV8"/>
<gene>
    <name evidence="1" type="ORF">ERS450000_02760</name>
</gene>
<dbReference type="EMBL" id="LN868938">
    <property type="protein sequence ID" value="CRY78114.1"/>
    <property type="molecule type" value="Genomic_DNA"/>
</dbReference>
<sequence length="252" mass="27282">MPNRAVAWSLEEVNPPLDALPLHSPAPMTSVAGSGVLTPAAVHDLRDHAIRALRYPPRAAVVFSGVPGAGKSTALRKLFGSTADHRRPPRGPAGSVVLDSLHARNRLTPRLRMLPYPLWRPVVHLAHYTAIRRALRTADGPVIIHDCGTFAWSRRLIARWTAAAGRDLHVVMIDVPPTVARAGQYARGRRSNGLFFTLHCRRWDELIAAMADAAPAVAASVVIVDRAAINRVQEVRFDSDAAPSVAAREATA</sequence>
<dbReference type="InterPro" id="IPR027417">
    <property type="entry name" value="P-loop_NTPase"/>
</dbReference>
<dbReference type="Pfam" id="PF13671">
    <property type="entry name" value="AAA_33"/>
    <property type="match status" value="1"/>
</dbReference>
<evidence type="ECO:0008006" key="3">
    <source>
        <dbReference type="Google" id="ProtNLM"/>
    </source>
</evidence>
<organism evidence="1 2">
    <name type="scientific">Nocardia farcinica</name>
    <dbReference type="NCBI Taxonomy" id="37329"/>
    <lineage>
        <taxon>Bacteria</taxon>
        <taxon>Bacillati</taxon>
        <taxon>Actinomycetota</taxon>
        <taxon>Actinomycetes</taxon>
        <taxon>Mycobacteriales</taxon>
        <taxon>Nocardiaceae</taxon>
        <taxon>Nocardia</taxon>
    </lineage>
</organism>
<dbReference type="Gene3D" id="3.40.50.300">
    <property type="entry name" value="P-loop containing nucleotide triphosphate hydrolases"/>
    <property type="match status" value="1"/>
</dbReference>
<protein>
    <recommendedName>
        <fullName evidence="3">ATP/GTP-binding protein</fullName>
    </recommendedName>
</protein>
<dbReference type="Proteomes" id="UP000057820">
    <property type="component" value="Chromosome 1"/>
</dbReference>
<reference evidence="2" key="1">
    <citation type="submission" date="2015-03" db="EMBL/GenBank/DDBJ databases">
        <authorList>
            <consortium name="Pathogen Informatics"/>
        </authorList>
    </citation>
    <scope>NUCLEOTIDE SEQUENCE [LARGE SCALE GENOMIC DNA]</scope>
    <source>
        <strain evidence="2">NCTC11134</strain>
    </source>
</reference>
<evidence type="ECO:0000313" key="1">
    <source>
        <dbReference type="EMBL" id="CRY78114.1"/>
    </source>
</evidence>
<accession>A0A0H5NSV8</accession>
<proteinExistence type="predicted"/>